<accession>A0AA43QFU0</accession>
<sequence>MAKSEKSAQKSEREKSLQKKTKLEPTYKSAEFIDDSSSASEAPTPSKRKTSVGSTSRTVSTPSNKANLQNGSATKTEKHKGRKKSSDTRPVRLNGDRVEHEDAIQEGASKEKGRVNGLGSTTEDSGGSGEERSLQPKSKNKHSKSPVKNAVSSINMPNAEAPASGSSTNSGSEEDDVDVPPATEPKGKEDAVESNDEDDEVENRGGARGDEADSDAPSEGDNSEEVSESGDSASSGVEQSVSKASPTRSAHSQRPIPAYQAPPDFEPAAISLGDAPSAESLFSTARLEGKQLWHIVLPSSVPVSALKEIPPQGILDGSKFWSHDESDYSLVPHGEAVARSLLIPSHTNNLFTPVRTAFAKSLRLQQLVKLPSHGVNPELGASSSEVPKQKRIQQPEGLRMRYQPFGIPDSSIVEPGADFDPGEQHVNAKQRKMEASQFKPPPEPLVEDPARKKEKKKKRKHGEIASSAPVTPSSIQMKKARQDHPDLGLTSPPTQSPTLASTPISRPGNSQPVVQAKPEDLITITNASPMKLGQETFGPPADASPTKKHRHKLQSSPPVTPAQPKHDITSSSKKGTSNKSHRKTSNSEENQRKKLLQPFRVPRSASPAQTPANGAHNTLAVDPGANLASTDGLDDRHATAGASPHDLSQRPKKRKKTHKSNGESMPLPSFPETATSLNGGVKARDFVKAGDLRVGADVDTAAASEPLSNSKVIETPFIRADGRKGVGKQASESQGGPTPTAADTRIRERAVDASSPAAVNTSKDVVMQEIAAKSTDTSLNVAAERERKKQTKKALKEARRKSMGELKSDPIRSNGIGGVADTNASSPSLAVAKNTVGGEDSTMKNDSRPFEETDRARKKRERKERKKSNIAGEVKPVQAASPELEPVSTITNYDTPSNGPSKTNSQLYEESERARKKMEKKKIKKEKDAAQVNSGGMSANASTSVPVVPAKDPMVNEDDAAPTNSQLYYEGERARKKRQEELRGEARKEEKRPTATSNEVLPPQTNSLVGNDDIAAARAKRKQDKKARKEERRRQKAMAAAADAAADAAAAGN</sequence>
<feature type="compositionally biased region" description="Acidic residues" evidence="1">
    <location>
        <begin position="212"/>
        <end position="228"/>
    </location>
</feature>
<reference evidence="2" key="1">
    <citation type="journal article" date="2023" name="Genome Biol. Evol.">
        <title>First Whole Genome Sequence and Flow Cytometry Genome Size Data for the Lichen-Forming Fungus Ramalina farinacea (Ascomycota).</title>
        <authorList>
            <person name="Llewellyn T."/>
            <person name="Mian S."/>
            <person name="Hill R."/>
            <person name="Leitch I.J."/>
            <person name="Gaya E."/>
        </authorList>
    </citation>
    <scope>NUCLEOTIDE SEQUENCE</scope>
    <source>
        <strain evidence="2">LIQ254RAFAR</strain>
    </source>
</reference>
<feature type="compositionally biased region" description="Polar residues" evidence="1">
    <location>
        <begin position="931"/>
        <end position="945"/>
    </location>
</feature>
<evidence type="ECO:0000256" key="1">
    <source>
        <dbReference type="SAM" id="MobiDB-lite"/>
    </source>
</evidence>
<feature type="compositionally biased region" description="Low complexity" evidence="1">
    <location>
        <begin position="1037"/>
        <end position="1053"/>
    </location>
</feature>
<evidence type="ECO:0000313" key="3">
    <source>
        <dbReference type="Proteomes" id="UP001161017"/>
    </source>
</evidence>
<feature type="compositionally biased region" description="Polar residues" evidence="1">
    <location>
        <begin position="606"/>
        <end position="616"/>
    </location>
</feature>
<feature type="compositionally biased region" description="Polar residues" evidence="1">
    <location>
        <begin position="994"/>
        <end position="1009"/>
    </location>
</feature>
<feature type="compositionally biased region" description="Polar residues" evidence="1">
    <location>
        <begin position="491"/>
        <end position="513"/>
    </location>
</feature>
<comment type="caution">
    <text evidence="2">The sequence shown here is derived from an EMBL/GenBank/DDBJ whole genome shotgun (WGS) entry which is preliminary data.</text>
</comment>
<protein>
    <submittedName>
        <fullName evidence="2">Uncharacterized protein</fullName>
    </submittedName>
</protein>
<dbReference type="InterPro" id="IPR053263">
    <property type="entry name" value="Euk_RPA34_RNAP_subunit"/>
</dbReference>
<feature type="compositionally biased region" description="Low complexity" evidence="1">
    <location>
        <begin position="51"/>
        <end position="63"/>
    </location>
</feature>
<feature type="compositionally biased region" description="Basic residues" evidence="1">
    <location>
        <begin position="452"/>
        <end position="461"/>
    </location>
</feature>
<proteinExistence type="predicted"/>
<feature type="compositionally biased region" description="Basic and acidic residues" evidence="1">
    <location>
        <begin position="970"/>
        <end position="993"/>
    </location>
</feature>
<feature type="region of interest" description="Disordered" evidence="1">
    <location>
        <begin position="773"/>
        <end position="1053"/>
    </location>
</feature>
<dbReference type="Proteomes" id="UP001161017">
    <property type="component" value="Unassembled WGS sequence"/>
</dbReference>
<feature type="region of interest" description="Disordered" evidence="1">
    <location>
        <begin position="1"/>
        <end position="271"/>
    </location>
</feature>
<dbReference type="InterPro" id="IPR013240">
    <property type="entry name" value="DNA-dir_RNA_pol1_su_RPA34"/>
</dbReference>
<feature type="compositionally biased region" description="Low complexity" evidence="1">
    <location>
        <begin position="569"/>
        <end position="578"/>
    </location>
</feature>
<dbReference type="AlphaFoldDB" id="A0AA43QFU0"/>
<feature type="compositionally biased region" description="Polar residues" evidence="1">
    <location>
        <begin position="229"/>
        <end position="252"/>
    </location>
</feature>
<dbReference type="GO" id="GO:0006360">
    <property type="term" value="P:transcription by RNA polymerase I"/>
    <property type="evidence" value="ECO:0007669"/>
    <property type="project" value="InterPro"/>
</dbReference>
<organism evidence="2 3">
    <name type="scientific">Ramalina farinacea</name>
    <dbReference type="NCBI Taxonomy" id="258253"/>
    <lineage>
        <taxon>Eukaryota</taxon>
        <taxon>Fungi</taxon>
        <taxon>Dikarya</taxon>
        <taxon>Ascomycota</taxon>
        <taxon>Pezizomycotina</taxon>
        <taxon>Lecanoromycetes</taxon>
        <taxon>OSLEUM clade</taxon>
        <taxon>Lecanoromycetidae</taxon>
        <taxon>Lecanorales</taxon>
        <taxon>Lecanorineae</taxon>
        <taxon>Ramalinaceae</taxon>
        <taxon>Ramalina</taxon>
    </lineage>
</organism>
<feature type="compositionally biased region" description="Acidic residues" evidence="1">
    <location>
        <begin position="192"/>
        <end position="201"/>
    </location>
</feature>
<name>A0AA43QFU0_9LECA</name>
<feature type="compositionally biased region" description="Basic and acidic residues" evidence="1">
    <location>
        <begin position="202"/>
        <end position="211"/>
    </location>
</feature>
<feature type="region of interest" description="Disordered" evidence="1">
    <location>
        <begin position="376"/>
        <end position="678"/>
    </location>
</feature>
<dbReference type="PANTHER" id="PTHR28155:SF1">
    <property type="entry name" value="DNA-DIRECTED RNA POLYMERASE I SUBUNIT RPA34.5-DOMAIN-CONTAINING PROTEIN"/>
    <property type="match status" value="1"/>
</dbReference>
<evidence type="ECO:0000313" key="2">
    <source>
        <dbReference type="EMBL" id="MDI1484897.1"/>
    </source>
</evidence>
<dbReference type="Gene3D" id="6.20.250.70">
    <property type="match status" value="1"/>
</dbReference>
<feature type="compositionally biased region" description="Basic and acidic residues" evidence="1">
    <location>
        <begin position="1"/>
        <end position="25"/>
    </location>
</feature>
<dbReference type="Pfam" id="PF08208">
    <property type="entry name" value="RNA_polI_A34"/>
    <property type="match status" value="1"/>
</dbReference>
<feature type="compositionally biased region" description="Polar residues" evidence="1">
    <location>
        <begin position="888"/>
        <end position="908"/>
    </location>
</feature>
<feature type="region of interest" description="Disordered" evidence="1">
    <location>
        <begin position="714"/>
        <end position="759"/>
    </location>
</feature>
<dbReference type="PANTHER" id="PTHR28155">
    <property type="entry name" value="ACR243WP"/>
    <property type="match status" value="1"/>
</dbReference>
<gene>
    <name evidence="2" type="ORF">OHK93_000031</name>
</gene>
<feature type="compositionally biased region" description="Basic and acidic residues" evidence="1">
    <location>
        <begin position="794"/>
        <end position="810"/>
    </location>
</feature>
<feature type="compositionally biased region" description="Basic and acidic residues" evidence="1">
    <location>
        <begin position="84"/>
        <end position="114"/>
    </location>
</feature>
<feature type="compositionally biased region" description="Basic and acidic residues" evidence="1">
    <location>
        <begin position="841"/>
        <end position="855"/>
    </location>
</feature>
<dbReference type="EMBL" id="JAPUFD010000001">
    <property type="protein sequence ID" value="MDI1484897.1"/>
    <property type="molecule type" value="Genomic_DNA"/>
</dbReference>
<keyword evidence="3" id="KW-1185">Reference proteome</keyword>
<feature type="compositionally biased region" description="Basic residues" evidence="1">
    <location>
        <begin position="914"/>
        <end position="924"/>
    </location>
</feature>
<feature type="compositionally biased region" description="Basic residues" evidence="1">
    <location>
        <begin position="856"/>
        <end position="868"/>
    </location>
</feature>
<feature type="compositionally biased region" description="Polar residues" evidence="1">
    <location>
        <begin position="64"/>
        <end position="74"/>
    </location>
</feature>
<feature type="compositionally biased region" description="Basic residues" evidence="1">
    <location>
        <begin position="650"/>
        <end position="659"/>
    </location>
</feature>